<dbReference type="Proteomes" id="UP000037751">
    <property type="component" value="Unassembled WGS sequence"/>
</dbReference>
<feature type="domain" description="RRM" evidence="3">
    <location>
        <begin position="10"/>
        <end position="90"/>
    </location>
</feature>
<dbReference type="InterPro" id="IPR012677">
    <property type="entry name" value="Nucleotide-bd_a/b_plait_sf"/>
</dbReference>
<dbReference type="GO" id="GO:0003729">
    <property type="term" value="F:mRNA binding"/>
    <property type="evidence" value="ECO:0007669"/>
    <property type="project" value="TreeGrafter"/>
</dbReference>
<dbReference type="PANTHER" id="PTHR18806">
    <property type="entry name" value="RBM25 PROTEIN"/>
    <property type="match status" value="1"/>
</dbReference>
<dbReference type="InterPro" id="IPR000504">
    <property type="entry name" value="RRM_dom"/>
</dbReference>
<dbReference type="GeneID" id="28729102"/>
<dbReference type="Gene3D" id="1.20.1390.10">
    <property type="entry name" value="PWI domain"/>
    <property type="match status" value="1"/>
</dbReference>
<keyword evidence="5" id="KW-1185">Reference proteome</keyword>
<dbReference type="EMBL" id="LGAV01000002">
    <property type="protein sequence ID" value="KOS15498.1"/>
    <property type="molecule type" value="Genomic_DNA"/>
</dbReference>
<accession>A0A0M8MP52</accession>
<dbReference type="PROSITE" id="PS50102">
    <property type="entry name" value="RRM"/>
    <property type="match status" value="1"/>
</dbReference>
<dbReference type="Pfam" id="PF00076">
    <property type="entry name" value="RRM_1"/>
    <property type="match status" value="1"/>
</dbReference>
<dbReference type="GO" id="GO:0005681">
    <property type="term" value="C:spliceosomal complex"/>
    <property type="evidence" value="ECO:0007669"/>
    <property type="project" value="TreeGrafter"/>
</dbReference>
<dbReference type="SMART" id="SM00360">
    <property type="entry name" value="RRM"/>
    <property type="match status" value="1"/>
</dbReference>
<proteinExistence type="predicted"/>
<feature type="region of interest" description="Disordered" evidence="2">
    <location>
        <begin position="197"/>
        <end position="246"/>
    </location>
</feature>
<dbReference type="CDD" id="cd12446">
    <property type="entry name" value="RRM_RBM25"/>
    <property type="match status" value="1"/>
</dbReference>
<dbReference type="RefSeq" id="XP_017993130.1">
    <property type="nucleotide sequence ID" value="XM_018137227.1"/>
</dbReference>
<dbReference type="STRING" id="77020.A0A0M8MP52"/>
<evidence type="ECO:0000259" key="3">
    <source>
        <dbReference type="PROSITE" id="PS50102"/>
    </source>
</evidence>
<name>A0A0M8MP52_9BASI</name>
<evidence type="ECO:0000256" key="2">
    <source>
        <dbReference type="SAM" id="MobiDB-lite"/>
    </source>
</evidence>
<dbReference type="InterPro" id="IPR034268">
    <property type="entry name" value="RBM25_RRM"/>
</dbReference>
<gene>
    <name evidence="4" type="ORF">Malapachy_2739</name>
</gene>
<dbReference type="SUPFAM" id="SSF54928">
    <property type="entry name" value="RNA-binding domain, RBD"/>
    <property type="match status" value="1"/>
</dbReference>
<comment type="caution">
    <text evidence="4">The sequence shown here is derived from an EMBL/GenBank/DDBJ whole genome shotgun (WGS) entry which is preliminary data.</text>
</comment>
<reference evidence="4 5" key="1">
    <citation type="submission" date="2015-07" db="EMBL/GenBank/DDBJ databases">
        <title>Draft Genome Sequence of Malassezia furfur CBS1878 and Malassezia pachydermatis CBS1879.</title>
        <authorList>
            <person name="Triana S."/>
            <person name="Ohm R."/>
            <person name="Gonzalez A."/>
            <person name="DeCock H."/>
            <person name="Restrepo S."/>
            <person name="Celis A."/>
        </authorList>
    </citation>
    <scope>NUCLEOTIDE SEQUENCE [LARGE SCALE GENOMIC DNA]</scope>
    <source>
        <strain evidence="4 5">CBS 1879</strain>
    </source>
</reference>
<dbReference type="PANTHER" id="PTHR18806:SF4">
    <property type="entry name" value="RNA-BINDING PROTEIN 25"/>
    <property type="match status" value="1"/>
</dbReference>
<organism evidence="4 5">
    <name type="scientific">Malassezia pachydermatis</name>
    <dbReference type="NCBI Taxonomy" id="77020"/>
    <lineage>
        <taxon>Eukaryota</taxon>
        <taxon>Fungi</taxon>
        <taxon>Dikarya</taxon>
        <taxon>Basidiomycota</taxon>
        <taxon>Ustilaginomycotina</taxon>
        <taxon>Malasseziomycetes</taxon>
        <taxon>Malasseziales</taxon>
        <taxon>Malasseziaceae</taxon>
        <taxon>Malassezia</taxon>
    </lineage>
</organism>
<dbReference type="InterPro" id="IPR052768">
    <property type="entry name" value="RBM25"/>
</dbReference>
<sequence>MSGASLETVSTVFVGGISPGVSDRWLVQLFQACGGYRSFKRVSKAFGFADFTTLRDALRVLHVLHDLELPSMGAERTQPRKKLIVKADEKTSAFLSEFEKTMVRTDADALQDAAARSRVDFVLQAMASPNADTGEEPERFEIPSHLKDLPVHEIPAERRKDVMSEIEKFRLGAVASDAARRRKELELERQRNAMLAAQEARASPVPTAAASAEITIDDPEADDEKREAQRREQEQAKKEREGRQAEDAYLARERERLAAWAAHTPSRDPVQTRAHWDAMSEDDELALELFWTDRRRWLQQRASVRDREVAQDDSDRAAQKEKEVEGQRQADAFFASLDTDTAAPAWRPSQGAPLKLQVHHVEQRPGDRARAELLEQVRGLSPEARMAHIASLSRDTLWAITPDWANVDWPSIASLLDTGIAESFGESVPDLCDAAMEKLRDHADAHDIEEALAPVLDDDAPALVDQVWRALLSTA</sequence>
<dbReference type="InterPro" id="IPR035979">
    <property type="entry name" value="RBD_domain_sf"/>
</dbReference>
<keyword evidence="1" id="KW-0694">RNA-binding</keyword>
<feature type="compositionally biased region" description="Basic and acidic residues" evidence="2">
    <location>
        <begin position="223"/>
        <end position="246"/>
    </location>
</feature>
<protein>
    <submittedName>
        <fullName evidence="4">Rna recognition motif containing protein</fullName>
    </submittedName>
</protein>
<dbReference type="OrthoDB" id="6275295at2759"/>
<evidence type="ECO:0000256" key="1">
    <source>
        <dbReference type="PROSITE-ProRule" id="PRU00176"/>
    </source>
</evidence>
<evidence type="ECO:0000313" key="5">
    <source>
        <dbReference type="Proteomes" id="UP000037751"/>
    </source>
</evidence>
<dbReference type="VEuPathDB" id="FungiDB:Malapachy_2739"/>
<dbReference type="AlphaFoldDB" id="A0A0M8MP52"/>
<feature type="region of interest" description="Disordered" evidence="2">
    <location>
        <begin position="302"/>
        <end position="326"/>
    </location>
</feature>
<evidence type="ECO:0000313" key="4">
    <source>
        <dbReference type="EMBL" id="KOS15498.1"/>
    </source>
</evidence>
<feature type="compositionally biased region" description="Basic and acidic residues" evidence="2">
    <location>
        <begin position="303"/>
        <end position="326"/>
    </location>
</feature>
<dbReference type="Gene3D" id="3.30.70.330">
    <property type="match status" value="1"/>
</dbReference>